<dbReference type="PANTHER" id="PTHR10259:SF11">
    <property type="entry name" value="THIOPURINE S-METHYLTRANSFERASE"/>
    <property type="match status" value="1"/>
</dbReference>
<organism evidence="10 11">
    <name type="scientific">Halopseudomonas laoshanensis</name>
    <dbReference type="NCBI Taxonomy" id="2268758"/>
    <lineage>
        <taxon>Bacteria</taxon>
        <taxon>Pseudomonadati</taxon>
        <taxon>Pseudomonadota</taxon>
        <taxon>Gammaproteobacteria</taxon>
        <taxon>Pseudomonadales</taxon>
        <taxon>Pseudomonadaceae</taxon>
        <taxon>Halopseudomonas</taxon>
    </lineage>
</organism>
<evidence type="ECO:0000256" key="4">
    <source>
        <dbReference type="ARBA" id="ARBA00011905"/>
    </source>
</evidence>
<evidence type="ECO:0000256" key="9">
    <source>
        <dbReference type="HAMAP-Rule" id="MF_00812"/>
    </source>
</evidence>
<dbReference type="EMBL" id="QOVF01000001">
    <property type="protein sequence ID" value="KAA0696020.1"/>
    <property type="molecule type" value="Genomic_DNA"/>
</dbReference>
<dbReference type="Pfam" id="PF05724">
    <property type="entry name" value="TPMT"/>
    <property type="match status" value="1"/>
</dbReference>
<dbReference type="PANTHER" id="PTHR10259">
    <property type="entry name" value="THIOPURINE S-METHYLTRANSFERASE"/>
    <property type="match status" value="1"/>
</dbReference>
<comment type="subcellular location">
    <subcellularLocation>
        <location evidence="2 9">Cytoplasm</location>
    </subcellularLocation>
</comment>
<dbReference type="InterPro" id="IPR022474">
    <property type="entry name" value="Thiopur_S-MeTfrase_Se/Te_detox"/>
</dbReference>
<evidence type="ECO:0000256" key="2">
    <source>
        <dbReference type="ARBA" id="ARBA00004496"/>
    </source>
</evidence>
<dbReference type="InterPro" id="IPR029063">
    <property type="entry name" value="SAM-dependent_MTases_sf"/>
</dbReference>
<gene>
    <name evidence="9" type="primary">tpm</name>
    <name evidence="10" type="ORF">DT594_01250</name>
</gene>
<feature type="binding site" evidence="9">
    <location>
        <position position="10"/>
    </location>
    <ligand>
        <name>S-adenosyl-L-methionine</name>
        <dbReference type="ChEBI" id="CHEBI:59789"/>
    </ligand>
</feature>
<sequence>MDARFWHERWQRGEIGFHKSRANPLLVRWWPQLGLPSGSAVCVPLCGKSLDLLWLRDHGHSVTGIELSRSALEDFAQENQLALHWRREESFDVAEGQGLQLFAGDFFAVQPEHIEQVAAVYDRAALIALPPDMRARYVTHMLTILPASWQMLLVTLDYPQAERPGPPFSVPDAEVRALFAGCEVTQLDDQDVLKDHALFRQQGMTQLRERVYHIIRTPAA</sequence>
<evidence type="ECO:0000313" key="11">
    <source>
        <dbReference type="Proteomes" id="UP000463138"/>
    </source>
</evidence>
<feature type="binding site" evidence="9">
    <location>
        <position position="45"/>
    </location>
    <ligand>
        <name>S-adenosyl-L-methionine</name>
        <dbReference type="ChEBI" id="CHEBI:59789"/>
    </ligand>
</feature>
<evidence type="ECO:0000256" key="3">
    <source>
        <dbReference type="ARBA" id="ARBA00008145"/>
    </source>
</evidence>
<dbReference type="GO" id="GO:0008119">
    <property type="term" value="F:thiopurine S-methyltransferase activity"/>
    <property type="evidence" value="ECO:0007669"/>
    <property type="project" value="UniProtKB-UniRule"/>
</dbReference>
<evidence type="ECO:0000256" key="7">
    <source>
        <dbReference type="ARBA" id="ARBA00022679"/>
    </source>
</evidence>
<dbReference type="NCBIfam" id="TIGR03840">
    <property type="entry name" value="TMPT_Se_Te"/>
    <property type="match status" value="1"/>
</dbReference>
<dbReference type="InterPro" id="IPR025835">
    <property type="entry name" value="Thiopurine_S-MeTrfase"/>
</dbReference>
<reference evidence="10 11" key="1">
    <citation type="submission" date="2018-07" db="EMBL/GenBank/DDBJ databases">
        <title>Pseudomonas laoshanensis sp. nov., isolated from soil.</title>
        <authorList>
            <person name="Sun J."/>
            <person name="Yu L."/>
            <person name="Wang M."/>
            <person name="Zhang C."/>
        </authorList>
    </citation>
    <scope>NUCLEOTIDE SEQUENCE [LARGE SCALE GENOMIC DNA]</scope>
    <source>
        <strain evidence="10 11">Y22</strain>
    </source>
</reference>
<dbReference type="OrthoDB" id="9778208at2"/>
<feature type="binding site" evidence="9">
    <location>
        <position position="123"/>
    </location>
    <ligand>
        <name>S-adenosyl-L-methionine</name>
        <dbReference type="ChEBI" id="CHEBI:59789"/>
    </ligand>
</feature>
<dbReference type="NCBIfam" id="NF009732">
    <property type="entry name" value="PRK13255.1"/>
    <property type="match status" value="1"/>
</dbReference>
<evidence type="ECO:0000256" key="6">
    <source>
        <dbReference type="ARBA" id="ARBA00022603"/>
    </source>
</evidence>
<keyword evidence="6 9" id="KW-0489">Methyltransferase</keyword>
<feature type="binding site" evidence="9">
    <location>
        <position position="66"/>
    </location>
    <ligand>
        <name>S-adenosyl-L-methionine</name>
        <dbReference type="ChEBI" id="CHEBI:59789"/>
    </ligand>
</feature>
<accession>A0A7V7GVA1</accession>
<keyword evidence="7 9" id="KW-0808">Transferase</keyword>
<comment type="similarity">
    <text evidence="3 9">Belongs to the class I-like SAM-binding methyltransferase superfamily. TPMT family.</text>
</comment>
<dbReference type="PROSITE" id="PS51585">
    <property type="entry name" value="SAM_MT_TPMT"/>
    <property type="match status" value="1"/>
</dbReference>
<dbReference type="FunFam" id="3.40.50.150:FF:000101">
    <property type="entry name" value="Thiopurine S-methyltransferase"/>
    <property type="match status" value="1"/>
</dbReference>
<dbReference type="EC" id="2.1.1.67" evidence="4 9"/>
<evidence type="ECO:0000256" key="1">
    <source>
        <dbReference type="ARBA" id="ARBA00000903"/>
    </source>
</evidence>
<comment type="caution">
    <text evidence="10">The sequence shown here is derived from an EMBL/GenBank/DDBJ whole genome shotgun (WGS) entry which is preliminary data.</text>
</comment>
<dbReference type="GO" id="GO:0010038">
    <property type="term" value="P:response to metal ion"/>
    <property type="evidence" value="ECO:0007669"/>
    <property type="project" value="InterPro"/>
</dbReference>
<dbReference type="GO" id="GO:0005737">
    <property type="term" value="C:cytoplasm"/>
    <property type="evidence" value="ECO:0007669"/>
    <property type="project" value="UniProtKB-SubCell"/>
</dbReference>
<keyword evidence="8 9" id="KW-0949">S-adenosyl-L-methionine</keyword>
<dbReference type="Proteomes" id="UP000463138">
    <property type="component" value="Unassembled WGS sequence"/>
</dbReference>
<dbReference type="InterPro" id="IPR008854">
    <property type="entry name" value="TPMT"/>
</dbReference>
<dbReference type="AlphaFoldDB" id="A0A7V7GVA1"/>
<dbReference type="HAMAP" id="MF_00812">
    <property type="entry name" value="Thiopur_methtran"/>
    <property type="match status" value="1"/>
</dbReference>
<keyword evidence="5 9" id="KW-0963">Cytoplasm</keyword>
<proteinExistence type="inferred from homology"/>
<evidence type="ECO:0000313" key="10">
    <source>
        <dbReference type="EMBL" id="KAA0696020.1"/>
    </source>
</evidence>
<dbReference type="SUPFAM" id="SSF53335">
    <property type="entry name" value="S-adenosyl-L-methionine-dependent methyltransferases"/>
    <property type="match status" value="1"/>
</dbReference>
<protein>
    <recommendedName>
        <fullName evidence="4 9">Thiopurine S-methyltransferase</fullName>
        <ecNumber evidence="4 9">2.1.1.67</ecNumber>
    </recommendedName>
    <alternativeName>
        <fullName evidence="9">Thiopurine methyltransferase</fullName>
    </alternativeName>
</protein>
<evidence type="ECO:0000256" key="5">
    <source>
        <dbReference type="ARBA" id="ARBA00022490"/>
    </source>
</evidence>
<dbReference type="CDD" id="cd02440">
    <property type="entry name" value="AdoMet_MTases"/>
    <property type="match status" value="1"/>
</dbReference>
<name>A0A7V7GVA1_9GAMM</name>
<dbReference type="Gene3D" id="3.40.50.150">
    <property type="entry name" value="Vaccinia Virus protein VP39"/>
    <property type="match status" value="1"/>
</dbReference>
<dbReference type="RefSeq" id="WP_149331013.1">
    <property type="nucleotide sequence ID" value="NZ_QOVF01000001.1"/>
</dbReference>
<dbReference type="GO" id="GO:0032259">
    <property type="term" value="P:methylation"/>
    <property type="evidence" value="ECO:0007669"/>
    <property type="project" value="UniProtKB-KW"/>
</dbReference>
<evidence type="ECO:0000256" key="8">
    <source>
        <dbReference type="ARBA" id="ARBA00022691"/>
    </source>
</evidence>
<keyword evidence="11" id="KW-1185">Reference proteome</keyword>
<comment type="catalytic activity">
    <reaction evidence="1 9">
        <text>S-adenosyl-L-methionine + a thiopurine = S-adenosyl-L-homocysteine + a thiopurine S-methylether.</text>
        <dbReference type="EC" id="2.1.1.67"/>
    </reaction>
</comment>
<dbReference type="PIRSF" id="PIRSF023956">
    <property type="entry name" value="Thiopurine_S-methyltransferase"/>
    <property type="match status" value="1"/>
</dbReference>